<proteinExistence type="predicted"/>
<dbReference type="EMBL" id="FLUO01000001">
    <property type="protein sequence ID" value="SBV92714.1"/>
    <property type="molecule type" value="Genomic_DNA"/>
</dbReference>
<protein>
    <submittedName>
        <fullName evidence="1">Uncharacterized protein</fullName>
    </submittedName>
</protein>
<name>A0A212J032_9PROT</name>
<sequence>MIYRLILAGLLWTFLAKRMLCSA</sequence>
<accession>A0A212J032</accession>
<evidence type="ECO:0000313" key="1">
    <source>
        <dbReference type="EMBL" id="SBV92714.1"/>
    </source>
</evidence>
<reference evidence="1" key="1">
    <citation type="submission" date="2016-04" db="EMBL/GenBank/DDBJ databases">
        <authorList>
            <person name="Evans L.H."/>
            <person name="Alamgir A."/>
            <person name="Owens N."/>
            <person name="Weber N.D."/>
            <person name="Virtaneva K."/>
            <person name="Barbian K."/>
            <person name="Babar A."/>
            <person name="Rosenke K."/>
        </authorList>
    </citation>
    <scope>NUCLEOTIDE SEQUENCE</scope>
    <source>
        <strain evidence="1">86</strain>
    </source>
</reference>
<organism evidence="1">
    <name type="scientific">uncultured Alphaproteobacteria bacterium</name>
    <dbReference type="NCBI Taxonomy" id="91750"/>
    <lineage>
        <taxon>Bacteria</taxon>
        <taxon>Pseudomonadati</taxon>
        <taxon>Pseudomonadota</taxon>
        <taxon>Alphaproteobacteria</taxon>
        <taxon>environmental samples</taxon>
    </lineage>
</organism>
<gene>
    <name evidence="1" type="ORF">KL86APRO_10290</name>
</gene>
<dbReference type="AlphaFoldDB" id="A0A212J032"/>